<dbReference type="Proteomes" id="UP000014216">
    <property type="component" value="Unassembled WGS sequence"/>
</dbReference>
<sequence>MIPHMTPSQELAVINEKIVDLKNTAMFLQARTDDFPALHQNIKRILASVKMLELNLTDVLAVDGDAS</sequence>
<name>S0FZ42_9BACT</name>
<evidence type="ECO:0000313" key="2">
    <source>
        <dbReference type="Proteomes" id="UP000014216"/>
    </source>
</evidence>
<organism evidence="1 2">
    <name type="scientific">Desulfotignum phosphitoxidans DSM 13687</name>
    <dbReference type="NCBI Taxonomy" id="1286635"/>
    <lineage>
        <taxon>Bacteria</taxon>
        <taxon>Pseudomonadati</taxon>
        <taxon>Thermodesulfobacteriota</taxon>
        <taxon>Desulfobacteria</taxon>
        <taxon>Desulfobacterales</taxon>
        <taxon>Desulfobacteraceae</taxon>
        <taxon>Desulfotignum</taxon>
    </lineage>
</organism>
<evidence type="ECO:0000313" key="1">
    <source>
        <dbReference type="EMBL" id="EMS80393.1"/>
    </source>
</evidence>
<reference evidence="1 2" key="1">
    <citation type="journal article" date="2013" name="Genome Announc.">
        <title>Draft Genome Sequence of Desulfotignum phosphitoxidans DSM 13687 Strain FiPS-3.</title>
        <authorList>
            <person name="Poehlein A."/>
            <person name="Daniel R."/>
            <person name="Simeonova D.D."/>
        </authorList>
    </citation>
    <scope>NUCLEOTIDE SEQUENCE [LARGE SCALE GENOMIC DNA]</scope>
    <source>
        <strain evidence="1 2">DSM 13687</strain>
    </source>
</reference>
<gene>
    <name evidence="1" type="ORF">Dpo_2c00810</name>
</gene>
<dbReference type="AlphaFoldDB" id="S0FZ42"/>
<protein>
    <submittedName>
        <fullName evidence="1">Uncharacterized protein</fullName>
    </submittedName>
</protein>
<comment type="caution">
    <text evidence="1">The sequence shown here is derived from an EMBL/GenBank/DDBJ whole genome shotgun (WGS) entry which is preliminary data.</text>
</comment>
<keyword evidence="2" id="KW-1185">Reference proteome</keyword>
<accession>S0FZ42</accession>
<proteinExistence type="predicted"/>
<dbReference type="EMBL" id="APJX01000002">
    <property type="protein sequence ID" value="EMS80393.1"/>
    <property type="molecule type" value="Genomic_DNA"/>
</dbReference>